<evidence type="ECO:0000256" key="1">
    <source>
        <dbReference type="SAM" id="SignalP"/>
    </source>
</evidence>
<keyword evidence="4" id="KW-1185">Reference proteome</keyword>
<gene>
    <name evidence="2" type="ORF">AL536_17685</name>
    <name evidence="3" type="ORF">NCTC11327_02299</name>
</gene>
<dbReference type="PIRSF" id="PIRSF028680">
    <property type="entry name" value="UCP028680"/>
    <property type="match status" value="1"/>
</dbReference>
<dbReference type="Proteomes" id="UP000254626">
    <property type="component" value="Unassembled WGS sequence"/>
</dbReference>
<evidence type="ECO:0000313" key="2">
    <source>
        <dbReference type="EMBL" id="AMF95259.1"/>
    </source>
</evidence>
<name>A0AAX2LSV6_VIBFL</name>
<reference evidence="3 5" key="3">
    <citation type="submission" date="2018-06" db="EMBL/GenBank/DDBJ databases">
        <authorList>
            <consortium name="Pathogen Informatics"/>
            <person name="Doyle S."/>
        </authorList>
    </citation>
    <scope>NUCLEOTIDE SEQUENCE [LARGE SCALE GENOMIC DNA]</scope>
    <source>
        <strain evidence="3 5">NCTC11327</strain>
    </source>
</reference>
<evidence type="ECO:0000313" key="5">
    <source>
        <dbReference type="Proteomes" id="UP000254626"/>
    </source>
</evidence>
<dbReference type="EMBL" id="CP014035">
    <property type="protein sequence ID" value="AMF95259.1"/>
    <property type="molecule type" value="Genomic_DNA"/>
</dbReference>
<dbReference type="GeneID" id="29385779"/>
<evidence type="ECO:0000313" key="3">
    <source>
        <dbReference type="EMBL" id="SUP27815.1"/>
    </source>
</evidence>
<feature type="signal peptide" evidence="1">
    <location>
        <begin position="1"/>
        <end position="18"/>
    </location>
</feature>
<dbReference type="RefSeq" id="WP_020429765.1">
    <property type="nucleotide sequence ID" value="NZ_CABLBX010000009.1"/>
</dbReference>
<proteinExistence type="predicted"/>
<reference evidence="4" key="1">
    <citation type="submission" date="2015-12" db="EMBL/GenBank/DDBJ databases">
        <title>FDA dAtabase for Regulatory Grade micrObial Sequences (FDA-ARGOS): Supporting development and validation of Infectious Disease Dx tests.</title>
        <authorList>
            <person name="Hoffmann M."/>
            <person name="Allard M."/>
            <person name="Evans P."/>
            <person name="Brown E."/>
            <person name="Tallon L.J."/>
            <person name="Sadzewicz L."/>
            <person name="Sengamalay N."/>
            <person name="Ott S."/>
            <person name="Godinez A."/>
            <person name="Nagaraj S."/>
            <person name="Vyas G."/>
            <person name="Aluvathingal J."/>
            <person name="Nadendla S."/>
            <person name="Geyer C."/>
            <person name="Sichtig H."/>
        </authorList>
    </citation>
    <scope>NUCLEOTIDE SEQUENCE [LARGE SCALE GENOMIC DNA]</scope>
    <source>
        <strain evidence="4">ATCC 33809</strain>
    </source>
</reference>
<sequence length="153" mass="16996">MKQILGMCCLCIGFAANAVELPALPSAQNRSSHSVFLYSEPGSQGFDSWIVDGGYMYNVFRDVDLYVGARVNSSLNGGENGFLSGVSYKISDRFSVKSTLYTANKNFEDNKRSEVMAAELSSRLHLTENLDLHATLDYQEWQQGIELGLGFRF</sequence>
<reference evidence="2" key="2">
    <citation type="submission" date="2018-01" db="EMBL/GenBank/DDBJ databases">
        <title>FDA dAtabase for Regulatory Grade micrObial Sequences (FDA-ARGOS): Supporting development and validation of Infectious Disease Dx tests.</title>
        <authorList>
            <person name="Hoffmann M."/>
            <person name="Allard M."/>
            <person name="Evans P."/>
            <person name="Brown E."/>
            <person name="Tallon L."/>
            <person name="Sadzewicz L."/>
            <person name="Sengamalay N."/>
            <person name="Ott S."/>
            <person name="Godinez A."/>
            <person name="Nagaraj S."/>
            <person name="Vyas G."/>
            <person name="Aluvathingal J."/>
            <person name="Nadendla S."/>
            <person name="Geyer C."/>
            <person name="Sichtig H."/>
        </authorList>
    </citation>
    <scope>NUCLEOTIDE SEQUENCE</scope>
    <source>
        <strain evidence="2">ATCC 33809</strain>
    </source>
</reference>
<dbReference type="KEGG" id="vfl:AL536_17685"/>
<organism evidence="3 5">
    <name type="scientific">Vibrio fluvialis</name>
    <dbReference type="NCBI Taxonomy" id="676"/>
    <lineage>
        <taxon>Bacteria</taxon>
        <taxon>Pseudomonadati</taxon>
        <taxon>Pseudomonadota</taxon>
        <taxon>Gammaproteobacteria</taxon>
        <taxon>Vibrionales</taxon>
        <taxon>Vibrionaceae</taxon>
        <taxon>Vibrio</taxon>
    </lineage>
</organism>
<protein>
    <submittedName>
        <fullName evidence="3">Ribonuclease activity regulator protein RraA</fullName>
    </submittedName>
</protein>
<accession>A0AAX2LSV6</accession>
<dbReference type="Proteomes" id="UP000057088">
    <property type="component" value="Chromosome 2"/>
</dbReference>
<dbReference type="EMBL" id="UHIP01000001">
    <property type="protein sequence ID" value="SUP27815.1"/>
    <property type="molecule type" value="Genomic_DNA"/>
</dbReference>
<dbReference type="AlphaFoldDB" id="A0AAX2LSV6"/>
<dbReference type="InterPro" id="IPR016895">
    <property type="entry name" value="UCP028680"/>
</dbReference>
<keyword evidence="1" id="KW-0732">Signal</keyword>
<feature type="chain" id="PRO_5043657061" evidence="1">
    <location>
        <begin position="19"/>
        <end position="153"/>
    </location>
</feature>
<evidence type="ECO:0000313" key="4">
    <source>
        <dbReference type="Proteomes" id="UP000057088"/>
    </source>
</evidence>